<feature type="repeat" description="Solcar" evidence="8">
    <location>
        <begin position="1"/>
        <end position="62"/>
    </location>
</feature>
<reference evidence="10 11" key="1">
    <citation type="journal article" date="2024" name="BMC Biol.">
        <title>Comparative genomics of Ascetosporea gives new insight into the evolutionary basis for animal parasitism in Rhizaria.</title>
        <authorList>
            <person name="Hiltunen Thoren M."/>
            <person name="Onut-Brannstrom I."/>
            <person name="Alfjorden A."/>
            <person name="Peckova H."/>
            <person name="Swords F."/>
            <person name="Hooper C."/>
            <person name="Holzer A.S."/>
            <person name="Bass D."/>
            <person name="Burki F."/>
        </authorList>
    </citation>
    <scope>NUCLEOTIDE SEQUENCE [LARGE SCALE GENOMIC DNA]</scope>
    <source>
        <strain evidence="10">20-A016</strain>
    </source>
</reference>
<sequence>MQSDAGLPLEQRRRYRHAIDGLLRVLKTEGVSGCMTGLPTNIQRAIVITIAQFISYERAKGLLLRNGFADGLSTHFASSMISGLVTVTLSNPVDVVKSVLMSSPHGKKLSGLSCALQLLKSHGPLYFMKGWGPAYVRLGPHTVITFIILEQLKKFPLLQKSNK</sequence>
<evidence type="ECO:0000313" key="11">
    <source>
        <dbReference type="Proteomes" id="UP001439008"/>
    </source>
</evidence>
<name>A0ABV2ATL6_9EUKA</name>
<dbReference type="InterPro" id="IPR023395">
    <property type="entry name" value="MCP_dom_sf"/>
</dbReference>
<evidence type="ECO:0000256" key="7">
    <source>
        <dbReference type="ARBA" id="ARBA00023136"/>
    </source>
</evidence>
<evidence type="ECO:0000256" key="8">
    <source>
        <dbReference type="PROSITE-ProRule" id="PRU00282"/>
    </source>
</evidence>
<accession>A0ABV2ATL6</accession>
<keyword evidence="3 9" id="KW-0813">Transport</keyword>
<dbReference type="Gene3D" id="1.50.40.10">
    <property type="entry name" value="Mitochondrial carrier domain"/>
    <property type="match status" value="1"/>
</dbReference>
<dbReference type="SUPFAM" id="SSF103506">
    <property type="entry name" value="Mitochondrial carrier"/>
    <property type="match status" value="1"/>
</dbReference>
<keyword evidence="6" id="KW-1133">Transmembrane helix</keyword>
<dbReference type="EMBL" id="JBDODL010004367">
    <property type="protein sequence ID" value="MES1923013.1"/>
    <property type="molecule type" value="Genomic_DNA"/>
</dbReference>
<dbReference type="InterPro" id="IPR018108">
    <property type="entry name" value="MCP_transmembrane"/>
</dbReference>
<evidence type="ECO:0000256" key="6">
    <source>
        <dbReference type="ARBA" id="ARBA00022989"/>
    </source>
</evidence>
<dbReference type="Proteomes" id="UP001439008">
    <property type="component" value="Unassembled WGS sequence"/>
</dbReference>
<keyword evidence="11" id="KW-1185">Reference proteome</keyword>
<evidence type="ECO:0000256" key="3">
    <source>
        <dbReference type="ARBA" id="ARBA00022448"/>
    </source>
</evidence>
<keyword evidence="5" id="KW-0677">Repeat</keyword>
<evidence type="ECO:0000256" key="5">
    <source>
        <dbReference type="ARBA" id="ARBA00022737"/>
    </source>
</evidence>
<evidence type="ECO:0000313" key="10">
    <source>
        <dbReference type="EMBL" id="MES1923013.1"/>
    </source>
</evidence>
<evidence type="ECO:0000256" key="2">
    <source>
        <dbReference type="ARBA" id="ARBA00006375"/>
    </source>
</evidence>
<organism evidence="10 11">
    <name type="scientific">Bonamia ostreae</name>
    <dbReference type="NCBI Taxonomy" id="126728"/>
    <lineage>
        <taxon>Eukaryota</taxon>
        <taxon>Sar</taxon>
        <taxon>Rhizaria</taxon>
        <taxon>Endomyxa</taxon>
        <taxon>Ascetosporea</taxon>
        <taxon>Haplosporida</taxon>
        <taxon>Bonamia</taxon>
    </lineage>
</organism>
<comment type="caution">
    <text evidence="10">The sequence shown here is derived from an EMBL/GenBank/DDBJ whole genome shotgun (WGS) entry which is preliminary data.</text>
</comment>
<keyword evidence="4 8" id="KW-0812">Transmembrane</keyword>
<comment type="subcellular location">
    <subcellularLocation>
        <location evidence="1">Membrane</location>
        <topology evidence="1">Multi-pass membrane protein</topology>
    </subcellularLocation>
</comment>
<dbReference type="PROSITE" id="PS50920">
    <property type="entry name" value="SOLCAR"/>
    <property type="match status" value="2"/>
</dbReference>
<protein>
    <submittedName>
        <fullName evidence="10">Uncharacterized protein</fullName>
    </submittedName>
</protein>
<gene>
    <name evidence="10" type="ORF">MHBO_004547</name>
</gene>
<proteinExistence type="inferred from homology"/>
<keyword evidence="7 8" id="KW-0472">Membrane</keyword>
<evidence type="ECO:0000256" key="9">
    <source>
        <dbReference type="RuleBase" id="RU000488"/>
    </source>
</evidence>
<evidence type="ECO:0000256" key="1">
    <source>
        <dbReference type="ARBA" id="ARBA00004141"/>
    </source>
</evidence>
<dbReference type="Pfam" id="PF00153">
    <property type="entry name" value="Mito_carr"/>
    <property type="match status" value="2"/>
</dbReference>
<dbReference type="InterPro" id="IPR050391">
    <property type="entry name" value="Mito_Metabolite_Transporter"/>
</dbReference>
<evidence type="ECO:0000256" key="4">
    <source>
        <dbReference type="ARBA" id="ARBA00022692"/>
    </source>
</evidence>
<dbReference type="PANTHER" id="PTHR45618">
    <property type="entry name" value="MITOCHONDRIAL DICARBOXYLATE CARRIER-RELATED"/>
    <property type="match status" value="1"/>
</dbReference>
<comment type="similarity">
    <text evidence="2 9">Belongs to the mitochondrial carrier (TC 2.A.29) family.</text>
</comment>
<feature type="repeat" description="Solcar" evidence="8">
    <location>
        <begin position="70"/>
        <end position="155"/>
    </location>
</feature>